<dbReference type="RefSeq" id="WP_331790970.1">
    <property type="nucleotide sequence ID" value="NZ_BAAAUO010000005.1"/>
</dbReference>
<comment type="caution">
    <text evidence="5">The sequence shown here is derived from an EMBL/GenBank/DDBJ whole genome shotgun (WGS) entry which is preliminary data.</text>
</comment>
<dbReference type="SMART" id="SM00421">
    <property type="entry name" value="HTH_LUXR"/>
    <property type="match status" value="1"/>
</dbReference>
<dbReference type="SUPFAM" id="SSF46894">
    <property type="entry name" value="C-terminal effector domain of the bipartite response regulators"/>
    <property type="match status" value="1"/>
</dbReference>
<dbReference type="InterPro" id="IPR036388">
    <property type="entry name" value="WH-like_DNA-bd_sf"/>
</dbReference>
<dbReference type="EMBL" id="JAZHOV010000002">
    <property type="protein sequence ID" value="MEF2254415.1"/>
    <property type="molecule type" value="Genomic_DNA"/>
</dbReference>
<keyword evidence="3" id="KW-0804">Transcription</keyword>
<reference evidence="5 6" key="1">
    <citation type="submission" date="2024-01" db="EMBL/GenBank/DDBJ databases">
        <title>the genome sequence of strain Microbacterium schleiferi NBRC 15075.</title>
        <authorList>
            <person name="Ding Y."/>
            <person name="Zhang G."/>
        </authorList>
    </citation>
    <scope>NUCLEOTIDE SEQUENCE [LARGE SCALE GENOMIC DNA]</scope>
    <source>
        <strain evidence="5 6">NBRC 15075</strain>
    </source>
</reference>
<gene>
    <name evidence="5" type="ORF">V2V91_04585</name>
</gene>
<keyword evidence="1" id="KW-0805">Transcription regulation</keyword>
<keyword evidence="2" id="KW-0238">DNA-binding</keyword>
<dbReference type="CDD" id="cd06170">
    <property type="entry name" value="LuxR_C_like"/>
    <property type="match status" value="1"/>
</dbReference>
<evidence type="ECO:0000256" key="1">
    <source>
        <dbReference type="ARBA" id="ARBA00023015"/>
    </source>
</evidence>
<dbReference type="InterPro" id="IPR016032">
    <property type="entry name" value="Sig_transdc_resp-reg_C-effctor"/>
</dbReference>
<dbReference type="InterPro" id="IPR011990">
    <property type="entry name" value="TPR-like_helical_dom_sf"/>
</dbReference>
<keyword evidence="6" id="KW-1185">Reference proteome</keyword>
<protein>
    <submittedName>
        <fullName evidence="5">LuxR C-terminal-related transcriptional regulator</fullName>
    </submittedName>
</protein>
<evidence type="ECO:0000259" key="4">
    <source>
        <dbReference type="PROSITE" id="PS50043"/>
    </source>
</evidence>
<evidence type="ECO:0000256" key="2">
    <source>
        <dbReference type="ARBA" id="ARBA00023125"/>
    </source>
</evidence>
<dbReference type="InterPro" id="IPR000792">
    <property type="entry name" value="Tscrpt_reg_LuxR_C"/>
</dbReference>
<dbReference type="PROSITE" id="PS50043">
    <property type="entry name" value="HTH_LUXR_2"/>
    <property type="match status" value="1"/>
</dbReference>
<organism evidence="5 6">
    <name type="scientific">Microbacterium schleiferi</name>
    <dbReference type="NCBI Taxonomy" id="69362"/>
    <lineage>
        <taxon>Bacteria</taxon>
        <taxon>Bacillati</taxon>
        <taxon>Actinomycetota</taxon>
        <taxon>Actinomycetes</taxon>
        <taxon>Micrococcales</taxon>
        <taxon>Microbacteriaceae</taxon>
        <taxon>Microbacterium</taxon>
    </lineage>
</organism>
<evidence type="ECO:0000256" key="3">
    <source>
        <dbReference type="ARBA" id="ARBA00023163"/>
    </source>
</evidence>
<sequence length="520" mass="56152">MQAAFVIRNPCTATSTTSCATSAAIDDERVEDVESILEFALWGLLFEDLRLASRALAALAPHDGVWAVRVAAARVVLRSHQGSDLLGVPELAPGAPESHDAVRVESMLIRLSGSRCRARTDETAGLLAEMTRLDTEGTLEAPGSPPLLRALLRVQLAIAHLHAGSSAVALAHLAVAARLADTCATLHRSILAKSATVHALRGNLVEARRQLRRFDRVDGEIPAPWLRALREEQALAEAMMLVERFDNHEPEMEWPEVEASDDLWPITALLRARLALLERSPMRALEIVEFAETTHPGWNSVFAEDVIAAMKAHALLQLSEPDRARDVLAQAPQGPLVVLATAHLQMFVGDADAARELATAVLDRSTSSLAERAEALLVRIWADAVLGRMPTAREGGIVGRMVVAAGLVRIIAHMPGWLMDQMVDLSERGVRPAFEAAVDKASAALVITERPQLTPRETVVLKALERHGSVSDMAKALSVSPSTVKTQLSAIYRKLGVSSRHHAVPAAYRLGLLERASNPG</sequence>
<evidence type="ECO:0000313" key="6">
    <source>
        <dbReference type="Proteomes" id="UP001351900"/>
    </source>
</evidence>
<dbReference type="PANTHER" id="PTHR44688">
    <property type="entry name" value="DNA-BINDING TRANSCRIPTIONAL ACTIVATOR DEVR_DOSR"/>
    <property type="match status" value="1"/>
</dbReference>
<feature type="domain" description="HTH luxR-type" evidence="4">
    <location>
        <begin position="446"/>
        <end position="511"/>
    </location>
</feature>
<proteinExistence type="predicted"/>
<evidence type="ECO:0000313" key="5">
    <source>
        <dbReference type="EMBL" id="MEF2254415.1"/>
    </source>
</evidence>
<accession>A0ABU7V406</accession>
<dbReference type="PANTHER" id="PTHR44688:SF16">
    <property type="entry name" value="DNA-BINDING TRANSCRIPTIONAL ACTIVATOR DEVR_DOSR"/>
    <property type="match status" value="1"/>
</dbReference>
<dbReference type="Gene3D" id="1.25.40.10">
    <property type="entry name" value="Tetratricopeptide repeat domain"/>
    <property type="match status" value="1"/>
</dbReference>
<dbReference type="Proteomes" id="UP001351900">
    <property type="component" value="Unassembled WGS sequence"/>
</dbReference>
<name>A0ABU7V406_9MICO</name>
<dbReference type="Gene3D" id="1.10.10.10">
    <property type="entry name" value="Winged helix-like DNA-binding domain superfamily/Winged helix DNA-binding domain"/>
    <property type="match status" value="1"/>
</dbReference>
<dbReference type="Pfam" id="PF00196">
    <property type="entry name" value="GerE"/>
    <property type="match status" value="1"/>
</dbReference>